<name>A0ACC2AUZ8_DIPCM</name>
<reference evidence="2" key="1">
    <citation type="journal article" date="2024" name="Proc. Natl. Acad. Sci. U.S.A.">
        <title>Extraordinary preservation of gene collinearity over three hundred million years revealed in homosporous lycophytes.</title>
        <authorList>
            <person name="Li C."/>
            <person name="Wickell D."/>
            <person name="Kuo L.Y."/>
            <person name="Chen X."/>
            <person name="Nie B."/>
            <person name="Liao X."/>
            <person name="Peng D."/>
            <person name="Ji J."/>
            <person name="Jenkins J."/>
            <person name="Williams M."/>
            <person name="Shu S."/>
            <person name="Plott C."/>
            <person name="Barry K."/>
            <person name="Rajasekar S."/>
            <person name="Grimwood J."/>
            <person name="Han X."/>
            <person name="Sun S."/>
            <person name="Hou Z."/>
            <person name="He W."/>
            <person name="Dai G."/>
            <person name="Sun C."/>
            <person name="Schmutz J."/>
            <person name="Leebens-Mack J.H."/>
            <person name="Li F.W."/>
            <person name="Wang L."/>
        </authorList>
    </citation>
    <scope>NUCLEOTIDE SEQUENCE [LARGE SCALE GENOMIC DNA]</scope>
    <source>
        <strain evidence="2">cv. PW_Plant_1</strain>
    </source>
</reference>
<dbReference type="Proteomes" id="UP001162992">
    <property type="component" value="Chromosome 19"/>
</dbReference>
<proteinExistence type="predicted"/>
<protein>
    <submittedName>
        <fullName evidence="1">Uncharacterized protein</fullName>
    </submittedName>
</protein>
<evidence type="ECO:0000313" key="1">
    <source>
        <dbReference type="EMBL" id="KAJ7521309.1"/>
    </source>
</evidence>
<evidence type="ECO:0000313" key="2">
    <source>
        <dbReference type="Proteomes" id="UP001162992"/>
    </source>
</evidence>
<gene>
    <name evidence="1" type="ORF">O6H91_19G047400</name>
</gene>
<sequence>MATAVALASTIALPTCRLPLAQVSKCPSSTPSVRTVMWLKSTLSSLPGSSSKASARKTGSLLCNTSRVWLPIQATVKDVDVSKVVPQADRVLVRLEELPEKSEGGILLPKAAVKFERYLVGEVISAGKEAGAIEKGQKVMFSDLNAYEVDLGTTEKLCFCKAGDLLAIVA</sequence>
<accession>A0ACC2AUZ8</accession>
<dbReference type="EMBL" id="CM055110">
    <property type="protein sequence ID" value="KAJ7521309.1"/>
    <property type="molecule type" value="Genomic_DNA"/>
</dbReference>
<keyword evidence="2" id="KW-1185">Reference proteome</keyword>
<organism evidence="1 2">
    <name type="scientific">Diphasiastrum complanatum</name>
    <name type="common">Issler's clubmoss</name>
    <name type="synonym">Lycopodium complanatum</name>
    <dbReference type="NCBI Taxonomy" id="34168"/>
    <lineage>
        <taxon>Eukaryota</taxon>
        <taxon>Viridiplantae</taxon>
        <taxon>Streptophyta</taxon>
        <taxon>Embryophyta</taxon>
        <taxon>Tracheophyta</taxon>
        <taxon>Lycopodiopsida</taxon>
        <taxon>Lycopodiales</taxon>
        <taxon>Lycopodiaceae</taxon>
        <taxon>Lycopodioideae</taxon>
        <taxon>Diphasiastrum</taxon>
    </lineage>
</organism>
<comment type="caution">
    <text evidence="1">The sequence shown here is derived from an EMBL/GenBank/DDBJ whole genome shotgun (WGS) entry which is preliminary data.</text>
</comment>